<keyword evidence="1" id="KW-0472">Membrane</keyword>
<keyword evidence="1" id="KW-0812">Transmembrane</keyword>
<evidence type="ECO:0000256" key="1">
    <source>
        <dbReference type="SAM" id="Phobius"/>
    </source>
</evidence>
<evidence type="ECO:0000313" key="3">
    <source>
        <dbReference type="Proteomes" id="UP000563524"/>
    </source>
</evidence>
<gene>
    <name evidence="2" type="ORF">GGQ59_001344</name>
</gene>
<proteinExistence type="predicted"/>
<feature type="transmembrane region" description="Helical" evidence="1">
    <location>
        <begin position="47"/>
        <end position="67"/>
    </location>
</feature>
<feature type="transmembrane region" description="Helical" evidence="1">
    <location>
        <begin position="21"/>
        <end position="41"/>
    </location>
</feature>
<comment type="caution">
    <text evidence="2">The sequence shown here is derived from an EMBL/GenBank/DDBJ whole genome shotgun (WGS) entry which is preliminary data.</text>
</comment>
<sequence>MEQTFISYVTTDTRFWLASNLAILRSLAIPAAFAGGGFFFVAGQAAVLPFALGLFLWLLLDWAFLVVRMARRIALGAEEPNDLLDRTVLGNARHLYTAYFKGPMPRLRTA</sequence>
<dbReference type="EMBL" id="JACHOB010000002">
    <property type="protein sequence ID" value="MBB4658830.1"/>
    <property type="molecule type" value="Genomic_DNA"/>
</dbReference>
<protein>
    <submittedName>
        <fullName evidence="2">Uncharacterized protein</fullName>
    </submittedName>
</protein>
<name>A0A840I470_9PROT</name>
<reference evidence="2 3" key="1">
    <citation type="submission" date="2020-08" db="EMBL/GenBank/DDBJ databases">
        <title>Genomic Encyclopedia of Type Strains, Phase IV (KMG-IV): sequencing the most valuable type-strain genomes for metagenomic binning, comparative biology and taxonomic classification.</title>
        <authorList>
            <person name="Goeker M."/>
        </authorList>
    </citation>
    <scope>NUCLEOTIDE SEQUENCE [LARGE SCALE GENOMIC DNA]</scope>
    <source>
        <strain evidence="2 3">DSM 102850</strain>
    </source>
</reference>
<evidence type="ECO:0000313" key="2">
    <source>
        <dbReference type="EMBL" id="MBB4658830.1"/>
    </source>
</evidence>
<keyword evidence="1" id="KW-1133">Transmembrane helix</keyword>
<organism evidence="2 3">
    <name type="scientific">Parvularcula dongshanensis</name>
    <dbReference type="NCBI Taxonomy" id="1173995"/>
    <lineage>
        <taxon>Bacteria</taxon>
        <taxon>Pseudomonadati</taxon>
        <taxon>Pseudomonadota</taxon>
        <taxon>Alphaproteobacteria</taxon>
        <taxon>Parvularculales</taxon>
        <taxon>Parvularculaceae</taxon>
        <taxon>Parvularcula</taxon>
    </lineage>
</organism>
<keyword evidence="3" id="KW-1185">Reference proteome</keyword>
<dbReference type="RefSeq" id="WP_183817004.1">
    <property type="nucleotide sequence ID" value="NZ_JACHOB010000002.1"/>
</dbReference>
<dbReference type="AlphaFoldDB" id="A0A840I470"/>
<dbReference type="Proteomes" id="UP000563524">
    <property type="component" value="Unassembled WGS sequence"/>
</dbReference>
<accession>A0A840I470</accession>